<dbReference type="Pfam" id="PF02754">
    <property type="entry name" value="CCG"/>
    <property type="match status" value="2"/>
</dbReference>
<accession>A0ABY5XZF9</accession>
<dbReference type="InterPro" id="IPR009051">
    <property type="entry name" value="Helical_ferredxn"/>
</dbReference>
<dbReference type="PROSITE" id="PS00198">
    <property type="entry name" value="4FE4S_FER_1"/>
    <property type="match status" value="1"/>
</dbReference>
<keyword evidence="6" id="KW-0408">Iron</keyword>
<dbReference type="EMBL" id="CP065938">
    <property type="protein sequence ID" value="UWX05285.1"/>
    <property type="molecule type" value="Genomic_DNA"/>
</dbReference>
<dbReference type="Pfam" id="PF02589">
    <property type="entry name" value="LUD_dom"/>
    <property type="match status" value="1"/>
</dbReference>
<dbReference type="InterPro" id="IPR017896">
    <property type="entry name" value="4Fe4S_Fe-S-bd"/>
</dbReference>
<dbReference type="InterPro" id="IPR017900">
    <property type="entry name" value="4Fe4S_Fe_S_CS"/>
</dbReference>
<feature type="domain" description="4Fe-4S ferredoxin-type" evidence="8">
    <location>
        <begin position="305"/>
        <end position="333"/>
    </location>
</feature>
<evidence type="ECO:0000256" key="1">
    <source>
        <dbReference type="ARBA" id="ARBA00022448"/>
    </source>
</evidence>
<keyword evidence="2" id="KW-0004">4Fe-4S</keyword>
<protein>
    <submittedName>
        <fullName evidence="9">LUD domain-containing protein</fullName>
    </submittedName>
</protein>
<dbReference type="Gene3D" id="3.40.50.10420">
    <property type="entry name" value="NagB/RpiA/CoA transferase-like"/>
    <property type="match status" value="1"/>
</dbReference>
<dbReference type="SUPFAM" id="SSF46548">
    <property type="entry name" value="alpha-helical ferredoxin"/>
    <property type="match status" value="1"/>
</dbReference>
<evidence type="ECO:0000256" key="5">
    <source>
        <dbReference type="ARBA" id="ARBA00022982"/>
    </source>
</evidence>
<proteinExistence type="predicted"/>
<evidence type="ECO:0000256" key="7">
    <source>
        <dbReference type="ARBA" id="ARBA00023014"/>
    </source>
</evidence>
<evidence type="ECO:0000256" key="3">
    <source>
        <dbReference type="ARBA" id="ARBA00022723"/>
    </source>
</evidence>
<evidence type="ECO:0000313" key="9">
    <source>
        <dbReference type="EMBL" id="UWX05285.1"/>
    </source>
</evidence>
<gene>
    <name evidence="9" type="ORF">JBF11_07460</name>
</gene>
<evidence type="ECO:0000256" key="6">
    <source>
        <dbReference type="ARBA" id="ARBA00023004"/>
    </source>
</evidence>
<keyword evidence="3" id="KW-0479">Metal-binding</keyword>
<evidence type="ECO:0000256" key="2">
    <source>
        <dbReference type="ARBA" id="ARBA00022485"/>
    </source>
</evidence>
<keyword evidence="1" id="KW-0813">Transport</keyword>
<dbReference type="InterPro" id="IPR004452">
    <property type="entry name" value="LutB/LldF"/>
</dbReference>
<dbReference type="Gene3D" id="1.10.1060.10">
    <property type="entry name" value="Alpha-helical ferredoxin"/>
    <property type="match status" value="1"/>
</dbReference>
<dbReference type="InterPro" id="IPR004017">
    <property type="entry name" value="Cys_rich_dom"/>
</dbReference>
<dbReference type="PROSITE" id="PS51379">
    <property type="entry name" value="4FE4S_FER_2"/>
    <property type="match status" value="2"/>
</dbReference>
<sequence length="712" mass="79704">MKDNVKTSKDYKQELEEALNDQFLRRTLDKFAVDYRISREAVFSEIDGKDIIKKVADAKDDACQHMEELYAKFKEEAEKRGVIVHRAKDAKEANEIIAEIAKKHEAKKIIKSKSMTAEEIHLNHRLEKDECEVTETDLGEWLIQLRHEGPSHMVMPAIHLSRYQVADDLSKVTGEKYDAEDIQRLVKVARVELRSKFIEGEIGISGANFCIAENGTFGIATNEGNARMVTTLPKVHIALAGLDKLIPDFETALTALTVLPRNATGQRITSYVTFINGAGECRIDDENKKELHVVFLDNGRTEIAKDPLFKQVFRCVRCGACANVCPVFRMVGGHKMGHIYIGAIGLILTYFFHGKDKAAILAQNCIGCESCKDICAGGIDLPRLITEIRNKTTKEAGQPMQIAFVGKIMQNRKLFHKLLKFARFSQKPVKTQDGFIRHLPDALFGKHQFKSLPALADKAFREIYAEHAYTLENPKMRIALFAGCAQDFIFPDHLVAFMKLMKAHNVQVDFPEEQTCCGLPLQMLALKEVAADIARQNVKAIDASKYDYIVTLCASCASHLSHNYKNFIGDECTEFSSKVKDFSSFMNDVVKLDPSLFNKSSEKVTLHIPCHQARSLGVIEQPRNLIAQVADYAPAKEEASCCGFGGTYSAKFPEISKELLGNKIRRIEETEAERIVTDCPGCTMQIRGGLHKKGSSVKVTHIAELLADNLKK</sequence>
<reference evidence="9" key="1">
    <citation type="submission" date="2020-12" db="EMBL/GenBank/DDBJ databases">
        <title>Taurinivorans muris gen. nov., sp. nov., fundamental and realized metabolic niche of a ubiquitous sulfidogenic bacterium in the murine intestine.</title>
        <authorList>
            <person name="Ye H."/>
            <person name="Hanson B.T."/>
            <person name="Loy A."/>
        </authorList>
    </citation>
    <scope>NUCLEOTIDE SEQUENCE</scope>
    <source>
        <strain evidence="9">LT0009</strain>
    </source>
</reference>
<name>A0ABY5XZF9_9BACT</name>
<organism evidence="9 10">
    <name type="scientific">Taurinivorans muris</name>
    <dbReference type="NCBI Taxonomy" id="2787751"/>
    <lineage>
        <taxon>Bacteria</taxon>
        <taxon>Pseudomonadati</taxon>
        <taxon>Thermodesulfobacteriota</taxon>
        <taxon>Desulfovibrionia</taxon>
        <taxon>Desulfovibrionales</taxon>
        <taxon>Desulfovibrionaceae</taxon>
        <taxon>Taurinivorans</taxon>
    </lineage>
</organism>
<dbReference type="InterPro" id="IPR054704">
    <property type="entry name" value="Quin_L_LdhH-like"/>
</dbReference>
<dbReference type="SUPFAM" id="SSF100950">
    <property type="entry name" value="NagB/RpiA/CoA transferase-like"/>
    <property type="match status" value="1"/>
</dbReference>
<dbReference type="NCBIfam" id="NF045670">
    <property type="entry name" value="quin_L_LdhH"/>
    <property type="match status" value="1"/>
</dbReference>
<dbReference type="RefSeq" id="WP_334314857.1">
    <property type="nucleotide sequence ID" value="NZ_CP065938.1"/>
</dbReference>
<keyword evidence="10" id="KW-1185">Reference proteome</keyword>
<keyword evidence="7" id="KW-0411">Iron-sulfur</keyword>
<dbReference type="PANTHER" id="PTHR47153:SF2">
    <property type="entry name" value="LACTATE UTILIZATION PROTEIN B"/>
    <property type="match status" value="1"/>
</dbReference>
<dbReference type="Pfam" id="PF13183">
    <property type="entry name" value="Fer4_8"/>
    <property type="match status" value="1"/>
</dbReference>
<dbReference type="Proteomes" id="UP001058120">
    <property type="component" value="Chromosome"/>
</dbReference>
<evidence type="ECO:0000256" key="4">
    <source>
        <dbReference type="ARBA" id="ARBA00022737"/>
    </source>
</evidence>
<dbReference type="InterPro" id="IPR037171">
    <property type="entry name" value="NagB/RpiA_transferase-like"/>
</dbReference>
<evidence type="ECO:0000313" key="10">
    <source>
        <dbReference type="Proteomes" id="UP001058120"/>
    </source>
</evidence>
<keyword evidence="5" id="KW-0249">Electron transport</keyword>
<dbReference type="InterPro" id="IPR003741">
    <property type="entry name" value="LUD_dom"/>
</dbReference>
<keyword evidence="4" id="KW-0677">Repeat</keyword>
<evidence type="ECO:0000259" key="8">
    <source>
        <dbReference type="PROSITE" id="PS51379"/>
    </source>
</evidence>
<dbReference type="InterPro" id="IPR024185">
    <property type="entry name" value="FTHF_cligase-like_sf"/>
</dbReference>
<dbReference type="PANTHER" id="PTHR47153">
    <property type="entry name" value="LACTATE UTILIZATION PROTEIN B"/>
    <property type="match status" value="1"/>
</dbReference>
<feature type="domain" description="4Fe-4S ferredoxin-type" evidence="8">
    <location>
        <begin position="356"/>
        <end position="384"/>
    </location>
</feature>